<name>A0A9D1I8B9_9CLOT</name>
<keyword evidence="1" id="KW-0472">Membrane</keyword>
<feature type="transmembrane region" description="Helical" evidence="1">
    <location>
        <begin position="16"/>
        <end position="39"/>
    </location>
</feature>
<keyword evidence="1" id="KW-0812">Transmembrane</keyword>
<dbReference type="Proteomes" id="UP000824089">
    <property type="component" value="Unassembled WGS sequence"/>
</dbReference>
<evidence type="ECO:0000313" key="3">
    <source>
        <dbReference type="Proteomes" id="UP000824089"/>
    </source>
</evidence>
<proteinExistence type="predicted"/>
<gene>
    <name evidence="2" type="ORF">IAD50_00850</name>
</gene>
<organism evidence="2 3">
    <name type="scientific">Candidatus Egerieisoma faecipullorum</name>
    <dbReference type="NCBI Taxonomy" id="2840963"/>
    <lineage>
        <taxon>Bacteria</taxon>
        <taxon>Bacillati</taxon>
        <taxon>Bacillota</taxon>
        <taxon>Clostridia</taxon>
        <taxon>Eubacteriales</taxon>
        <taxon>Clostridiaceae</taxon>
        <taxon>Clostridiaceae incertae sedis</taxon>
        <taxon>Candidatus Egerieisoma</taxon>
    </lineage>
</organism>
<comment type="caution">
    <text evidence="2">The sequence shown here is derived from an EMBL/GenBank/DDBJ whole genome shotgun (WGS) entry which is preliminary data.</text>
</comment>
<dbReference type="AlphaFoldDB" id="A0A9D1I8B9"/>
<dbReference type="EMBL" id="DVMM01000016">
    <property type="protein sequence ID" value="HIU28825.1"/>
    <property type="molecule type" value="Genomic_DNA"/>
</dbReference>
<evidence type="ECO:0000256" key="1">
    <source>
        <dbReference type="SAM" id="Phobius"/>
    </source>
</evidence>
<evidence type="ECO:0000313" key="2">
    <source>
        <dbReference type="EMBL" id="HIU28825.1"/>
    </source>
</evidence>
<reference evidence="2" key="1">
    <citation type="submission" date="2020-10" db="EMBL/GenBank/DDBJ databases">
        <authorList>
            <person name="Gilroy R."/>
        </authorList>
    </citation>
    <scope>NUCLEOTIDE SEQUENCE</scope>
    <source>
        <strain evidence="2">CHK195-4489</strain>
    </source>
</reference>
<accession>A0A9D1I8B9</accession>
<sequence length="546" mass="61791">MGKLRTLIKTSKFWKIYFGIIGGFLCLLAIGLIVFSVWLSDYENSQNTVEVDKVLSLFENKQYSEIIAKTDVVMTGFADRETYEAKLKEAAEGKEITYVKAFSYDRFASPSYIIRADGEDLCKVTLKQSSEKSKFGFSLYEFDYISEFSFAEVNVVFLAPEGAVPYIDGKAVDDIFRKTLAKDQPGSSQYTLTSDALVINRYEVCGLLSEPGSVEVRNQEGAALALQTNSSNEIVAEPLDITIHAPADFTVTVNGVRLGAQHMTGQSEENESIRYMLNEEDKNALSLFNTYRVEQLTQEPEVTVEDSAGNPIECTYNSETRTFDVGFKVFTLQIPSNYTVVVNGTEITGSENWLAEKNQEITELKNIPEELFAKPYMNLYKVAVLSGGLEIEAKNFAGETVPLEYDESSMTYSGNFAVSESIQGEYTQIAIDGAKTYAGFMSNDISMSSFLSRIIKGTQMYQDMSEYRQYWYTDHDSTAFENVEAYDLRVYGENCFSCAVYFDYWIYGQRGKPDFQQKLETNTRIWYVRTNGSWYMADIEIFDRNS</sequence>
<keyword evidence="1" id="KW-1133">Transmembrane helix</keyword>
<protein>
    <submittedName>
        <fullName evidence="2">Uncharacterized protein</fullName>
    </submittedName>
</protein>
<reference evidence="2" key="2">
    <citation type="journal article" date="2021" name="PeerJ">
        <title>Extensive microbial diversity within the chicken gut microbiome revealed by metagenomics and culture.</title>
        <authorList>
            <person name="Gilroy R."/>
            <person name="Ravi A."/>
            <person name="Getino M."/>
            <person name="Pursley I."/>
            <person name="Horton D.L."/>
            <person name="Alikhan N.F."/>
            <person name="Baker D."/>
            <person name="Gharbi K."/>
            <person name="Hall N."/>
            <person name="Watson M."/>
            <person name="Adriaenssens E.M."/>
            <person name="Foster-Nyarko E."/>
            <person name="Jarju S."/>
            <person name="Secka A."/>
            <person name="Antonio M."/>
            <person name="Oren A."/>
            <person name="Chaudhuri R.R."/>
            <person name="La Ragione R."/>
            <person name="Hildebrand F."/>
            <person name="Pallen M.J."/>
        </authorList>
    </citation>
    <scope>NUCLEOTIDE SEQUENCE</scope>
    <source>
        <strain evidence="2">CHK195-4489</strain>
    </source>
</reference>